<name>A0A4R8M3F9_9BACT</name>
<dbReference type="GO" id="GO:0004657">
    <property type="term" value="F:proline dehydrogenase activity"/>
    <property type="evidence" value="ECO:0007669"/>
    <property type="project" value="UniProtKB-ARBA"/>
</dbReference>
<evidence type="ECO:0000256" key="3">
    <source>
        <dbReference type="ARBA" id="ARBA00012884"/>
    </source>
</evidence>
<dbReference type="CDD" id="cd07123">
    <property type="entry name" value="ALDH_F4-17_P5CDH"/>
    <property type="match status" value="1"/>
</dbReference>
<sequence>MNNSFFVFREPENEPLLGYAPGTPEKRSLKAALAKVRSEVPEIPLIIGGREYGSEEKGRVVMPHDHGHILATHCKASPEDVERAVKEAARAKKEWENTPWTERAAVMLKIAELFTTEYRDLLLASTMLGQSKNVFQAQIDAVAEAADFIRFNVAYASSIYAEQPRLDRDSLNRMEYRPLEGFVFAVTPFNFTAIASNLVLAPVLMGNTVLWKPAGTSLLSSYYLMKIYEKAGLPAGVVNFLPGSGEMISQVVTKHPDLAGIHFTGSTDVFSKLWMQCAENLRNYRSFPRLVGETGGKNFLVVHPSADVDAAVTAMVRGAFEYQGQKCSAVSRCYIPKSLREKILSLAGRMIADMKTGSPEDFRNFINAVIDEASFDNCMKYISAARTSTEADILFGGRGDKSAGYFVEPTVIETTDPEFVTMREEIFGPVLTLYTYEDDRFGEILELCDRSSPYGLTGAVFAADRKALALAARKLKYAAGNFYVNDKPTGAVVGKQPFGGSRASGTNDKAGSRLNLLRWTSPLTVKENLRPPRWYAYPFMDEE</sequence>
<keyword evidence="13" id="KW-1185">Reference proteome</keyword>
<evidence type="ECO:0000256" key="4">
    <source>
        <dbReference type="ARBA" id="ARBA00023002"/>
    </source>
</evidence>
<dbReference type="EC" id="1.2.1.88" evidence="3"/>
<feature type="domain" description="Aldehyde dehydrogenase" evidence="11">
    <location>
        <begin position="56"/>
        <end position="512"/>
    </location>
</feature>
<dbReference type="InterPro" id="IPR015590">
    <property type="entry name" value="Aldehyde_DH_dom"/>
</dbReference>
<dbReference type="GO" id="GO:0010133">
    <property type="term" value="P:L-proline catabolic process to L-glutamate"/>
    <property type="evidence" value="ECO:0007669"/>
    <property type="project" value="UniProtKB-UniPathway"/>
</dbReference>
<evidence type="ECO:0000259" key="11">
    <source>
        <dbReference type="Pfam" id="PF00171"/>
    </source>
</evidence>
<dbReference type="OrthoDB" id="9762913at2"/>
<reference evidence="12 13" key="1">
    <citation type="submission" date="2019-03" db="EMBL/GenBank/DDBJ databases">
        <title>Genomic Encyclopedia of Type Strains, Phase IV (KMG-IV): sequencing the most valuable type-strain genomes for metagenomic binning, comparative biology and taxonomic classification.</title>
        <authorList>
            <person name="Goeker M."/>
        </authorList>
    </citation>
    <scope>NUCLEOTIDE SEQUENCE [LARGE SCALE GENOMIC DNA]</scope>
    <source>
        <strain evidence="12 13">DSM 25964</strain>
    </source>
</reference>
<dbReference type="PROSITE" id="PS00070">
    <property type="entry name" value="ALDEHYDE_DEHYDR_CYS"/>
    <property type="match status" value="1"/>
</dbReference>
<evidence type="ECO:0000256" key="10">
    <source>
        <dbReference type="RuleBase" id="RU003345"/>
    </source>
</evidence>
<keyword evidence="4 10" id="KW-0560">Oxidoreductase</keyword>
<evidence type="ECO:0000256" key="8">
    <source>
        <dbReference type="ARBA" id="ARBA00048142"/>
    </source>
</evidence>
<dbReference type="NCBIfam" id="TIGR01236">
    <property type="entry name" value="D1pyr5carbox1"/>
    <property type="match status" value="1"/>
</dbReference>
<comment type="catalytic activity">
    <reaction evidence="8">
        <text>L-glutamate 5-semialdehyde + NAD(+) + H2O = L-glutamate + NADH + 2 H(+)</text>
        <dbReference type="Rhea" id="RHEA:30235"/>
        <dbReference type="ChEBI" id="CHEBI:15377"/>
        <dbReference type="ChEBI" id="CHEBI:15378"/>
        <dbReference type="ChEBI" id="CHEBI:29985"/>
        <dbReference type="ChEBI" id="CHEBI:57540"/>
        <dbReference type="ChEBI" id="CHEBI:57945"/>
        <dbReference type="ChEBI" id="CHEBI:58066"/>
        <dbReference type="EC" id="1.2.1.88"/>
    </reaction>
</comment>
<comment type="similarity">
    <text evidence="2 10">Belongs to the aldehyde dehydrogenase family.</text>
</comment>
<gene>
    <name evidence="12" type="ORF">C8D99_12719</name>
</gene>
<proteinExistence type="inferred from homology"/>
<dbReference type="Gene3D" id="3.40.309.10">
    <property type="entry name" value="Aldehyde Dehydrogenase, Chain A, domain 2"/>
    <property type="match status" value="1"/>
</dbReference>
<dbReference type="FunFam" id="3.40.605.10:FF:000006">
    <property type="entry name" value="1-pyrroline-5-carboxylate dehydrogenase"/>
    <property type="match status" value="1"/>
</dbReference>
<dbReference type="GO" id="GO:0009898">
    <property type="term" value="C:cytoplasmic side of plasma membrane"/>
    <property type="evidence" value="ECO:0007669"/>
    <property type="project" value="TreeGrafter"/>
</dbReference>
<dbReference type="GO" id="GO:0003842">
    <property type="term" value="F:L-glutamate gamma-semialdehyde dehydrogenase activity"/>
    <property type="evidence" value="ECO:0007669"/>
    <property type="project" value="UniProtKB-EC"/>
</dbReference>
<dbReference type="InterPro" id="IPR029510">
    <property type="entry name" value="Ald_DH_CS_GLU"/>
</dbReference>
<evidence type="ECO:0000256" key="9">
    <source>
        <dbReference type="PROSITE-ProRule" id="PRU10007"/>
    </source>
</evidence>
<dbReference type="Gene3D" id="3.40.605.10">
    <property type="entry name" value="Aldehyde Dehydrogenase, Chain A, domain 1"/>
    <property type="match status" value="1"/>
</dbReference>
<keyword evidence="5" id="KW-0520">NAD</keyword>
<evidence type="ECO:0000313" key="13">
    <source>
        <dbReference type="Proteomes" id="UP000295066"/>
    </source>
</evidence>
<dbReference type="PANTHER" id="PTHR42862:SF1">
    <property type="entry name" value="DELTA-1-PYRROLINE-5-CARBOXYLATE DEHYDROGENASE 2, ISOFORM A-RELATED"/>
    <property type="match status" value="1"/>
</dbReference>
<dbReference type="UniPathway" id="UPA00261">
    <property type="reaction ID" value="UER00374"/>
</dbReference>
<organism evidence="12 13">
    <name type="scientific">Aminivibrio pyruvatiphilus</name>
    <dbReference type="NCBI Taxonomy" id="1005740"/>
    <lineage>
        <taxon>Bacteria</taxon>
        <taxon>Thermotogati</taxon>
        <taxon>Synergistota</taxon>
        <taxon>Synergistia</taxon>
        <taxon>Synergistales</taxon>
        <taxon>Aminobacteriaceae</taxon>
        <taxon>Aminivibrio</taxon>
    </lineage>
</organism>
<dbReference type="FunFam" id="3.40.309.10:FF:000005">
    <property type="entry name" value="1-pyrroline-5-carboxylate dehydrogenase 1"/>
    <property type="match status" value="1"/>
</dbReference>
<protein>
    <recommendedName>
        <fullName evidence="7">L-glutamate gamma-semialdehyde dehydrogenase</fullName>
        <ecNumber evidence="3">1.2.1.88</ecNumber>
    </recommendedName>
    <alternativeName>
        <fullName evidence="7">L-glutamate gamma-semialdehyde dehydrogenase</fullName>
    </alternativeName>
</protein>
<evidence type="ECO:0000256" key="7">
    <source>
        <dbReference type="ARBA" id="ARBA00032259"/>
    </source>
</evidence>
<evidence type="ECO:0000313" key="12">
    <source>
        <dbReference type="EMBL" id="TDY54541.1"/>
    </source>
</evidence>
<feature type="active site" evidence="9">
    <location>
        <position position="293"/>
    </location>
</feature>
<evidence type="ECO:0000256" key="1">
    <source>
        <dbReference type="ARBA" id="ARBA00004786"/>
    </source>
</evidence>
<dbReference type="InterPro" id="IPR016160">
    <property type="entry name" value="Ald_DH_CS_CYS"/>
</dbReference>
<dbReference type="PROSITE" id="PS00687">
    <property type="entry name" value="ALDEHYDE_DEHYDR_GLU"/>
    <property type="match status" value="1"/>
</dbReference>
<comment type="pathway">
    <text evidence="1">Amino-acid degradation; L-proline degradation into L-glutamate; L-glutamate from L-proline: step 2/2.</text>
</comment>
<dbReference type="Proteomes" id="UP000295066">
    <property type="component" value="Unassembled WGS sequence"/>
</dbReference>
<dbReference type="InterPro" id="IPR005931">
    <property type="entry name" value="P5CDH/ALDH4A1"/>
</dbReference>
<comment type="caution">
    <text evidence="12">The sequence shown here is derived from an EMBL/GenBank/DDBJ whole genome shotgun (WGS) entry which is preliminary data.</text>
</comment>
<dbReference type="InterPro" id="IPR016162">
    <property type="entry name" value="Ald_DH_N"/>
</dbReference>
<dbReference type="AlphaFoldDB" id="A0A4R8M3F9"/>
<dbReference type="EMBL" id="SORI01000027">
    <property type="protein sequence ID" value="TDY54541.1"/>
    <property type="molecule type" value="Genomic_DNA"/>
</dbReference>
<dbReference type="SUPFAM" id="SSF53720">
    <property type="entry name" value="ALDH-like"/>
    <property type="match status" value="1"/>
</dbReference>
<evidence type="ECO:0000256" key="6">
    <source>
        <dbReference type="ARBA" id="ARBA00023062"/>
    </source>
</evidence>
<dbReference type="InterPro" id="IPR050485">
    <property type="entry name" value="Proline_metab_enzyme"/>
</dbReference>
<accession>A0A4R8M3F9</accession>
<dbReference type="InterPro" id="IPR016163">
    <property type="entry name" value="Ald_DH_C"/>
</dbReference>
<dbReference type="RefSeq" id="WP_133959076.1">
    <property type="nucleotide sequence ID" value="NZ_SORI01000027.1"/>
</dbReference>
<evidence type="ECO:0000256" key="5">
    <source>
        <dbReference type="ARBA" id="ARBA00023027"/>
    </source>
</evidence>
<dbReference type="PANTHER" id="PTHR42862">
    <property type="entry name" value="DELTA-1-PYRROLINE-5-CARBOXYLATE DEHYDROGENASE 1, ISOFORM A-RELATED"/>
    <property type="match status" value="1"/>
</dbReference>
<dbReference type="Pfam" id="PF00171">
    <property type="entry name" value="Aldedh"/>
    <property type="match status" value="1"/>
</dbReference>
<evidence type="ECO:0000256" key="2">
    <source>
        <dbReference type="ARBA" id="ARBA00009986"/>
    </source>
</evidence>
<dbReference type="InterPro" id="IPR016161">
    <property type="entry name" value="Ald_DH/histidinol_DH"/>
</dbReference>
<keyword evidence="6" id="KW-0642">Proline metabolism</keyword>